<feature type="domain" description="C2H2-type" evidence="9">
    <location>
        <begin position="292"/>
        <end position="319"/>
    </location>
</feature>
<gene>
    <name evidence="11" type="primary">LOC110989465</name>
</gene>
<feature type="domain" description="C2H2-type" evidence="9">
    <location>
        <begin position="510"/>
        <end position="533"/>
    </location>
</feature>
<keyword evidence="4 7" id="KW-0863">Zinc-finger</keyword>
<evidence type="ECO:0000259" key="9">
    <source>
        <dbReference type="PROSITE" id="PS50157"/>
    </source>
</evidence>
<feature type="compositionally biased region" description="Basic and acidic residues" evidence="8">
    <location>
        <begin position="188"/>
        <end position="201"/>
    </location>
</feature>
<dbReference type="OrthoDB" id="6020621at2759"/>
<reference evidence="11" key="1">
    <citation type="submission" date="2025-08" db="UniProtKB">
        <authorList>
            <consortium name="RefSeq"/>
        </authorList>
    </citation>
    <scope>IDENTIFICATION</scope>
</reference>
<feature type="region of interest" description="Disordered" evidence="8">
    <location>
        <begin position="141"/>
        <end position="230"/>
    </location>
</feature>
<keyword evidence="3" id="KW-0677">Repeat</keyword>
<keyword evidence="10" id="KW-1185">Reference proteome</keyword>
<dbReference type="SMART" id="SM00355">
    <property type="entry name" value="ZnF_C2H2"/>
    <property type="match status" value="8"/>
</dbReference>
<dbReference type="PROSITE" id="PS50157">
    <property type="entry name" value="ZINC_FINGER_C2H2_2"/>
    <property type="match status" value="7"/>
</dbReference>
<feature type="compositionally biased region" description="Acidic residues" evidence="8">
    <location>
        <begin position="174"/>
        <end position="184"/>
    </location>
</feature>
<proteinExistence type="predicted"/>
<evidence type="ECO:0000256" key="7">
    <source>
        <dbReference type="PROSITE-ProRule" id="PRU00042"/>
    </source>
</evidence>
<keyword evidence="2" id="KW-0479">Metal-binding</keyword>
<accession>A0A8B8A130</accession>
<dbReference type="GeneID" id="110989465"/>
<dbReference type="PANTHER" id="PTHR24379">
    <property type="entry name" value="KRAB AND ZINC FINGER DOMAIN-CONTAINING"/>
    <property type="match status" value="1"/>
</dbReference>
<dbReference type="PROSITE" id="PS00028">
    <property type="entry name" value="ZINC_FINGER_C2H2_1"/>
    <property type="match status" value="6"/>
</dbReference>
<dbReference type="Proteomes" id="UP000694845">
    <property type="component" value="Unplaced"/>
</dbReference>
<dbReference type="GO" id="GO:0008270">
    <property type="term" value="F:zinc ion binding"/>
    <property type="evidence" value="ECO:0007669"/>
    <property type="project" value="UniProtKB-KW"/>
</dbReference>
<dbReference type="AlphaFoldDB" id="A0A8B8A130"/>
<evidence type="ECO:0000313" key="11">
    <source>
        <dbReference type="RefSeq" id="XP_022109551.1"/>
    </source>
</evidence>
<feature type="domain" description="C2H2-type" evidence="9">
    <location>
        <begin position="583"/>
        <end position="610"/>
    </location>
</feature>
<evidence type="ECO:0000256" key="6">
    <source>
        <dbReference type="ARBA" id="ARBA00023242"/>
    </source>
</evidence>
<dbReference type="RefSeq" id="XP_022109551.1">
    <property type="nucleotide sequence ID" value="XM_022253859.1"/>
</dbReference>
<sequence length="778" mass="88602">MEIPHQSSERTSSLPKMAHAIPAISQSEKYALAFQLVRQLIEVQPVMFEKRIAVLRSIKEAWQKNKMVVIVTDEESAASCKAVGAWLPLNTTIKQESHQPDEIHMLRIGSELDKCRLFDKIGNYRALVRVKKINPSEITGLQCSPEEGAKMNPSSWQGKGTAVEEGHFQTGSLFEDDTTDEGDVTLDTCRDDRKRGGHSDTEETMEGTGTSRILRSSKSRRSGSSEPATFDCSRCKRAFHFGEFSADRPFQCPHCQQRASRTQTEIWTPPPTLGNAADLPSTVALTKSDRPFPCSKCPKIFQQRDNLTEHIRSHNRDKYRPCRCFMCGKKFFTPSTLKSHIQKFHRRKLTPKTSVMSAQPLRHVRKNLISTKNTPMSEMVQMSEAGVAKESETDHHHPCSSKTPETIPRSKQFFLQKEHNDANSPAGHSKSDESQHAPVMKDIHKKYMYKRLHVSKTIQTGFQCKLCRRVLWTFQSLKTHHQACHKCTICSKVVSNIGKHMHSHSNKRPFHCPECSMRFKQPANLRRHWVTVHHKNLFKCHHCVRVFLHLGALRQHEKHSHLGMEQRSSEEDPSEAAAMNASHRCPYCPKTFTLKRRLVDHIAAHTNNRVWVCKFCDKPFRFRATMKKHERTHSEFTALNSCAESNVFSTNTAKGKFSEKSPQRLDKGLAIMKSHVPSHGCVDTGTAAPVSVASYGSRSSGTGLELCCRVCGMYLSSRFRLEKHEKLHTTKQSLSCHICRTLYFSNGHVMSDLCKHMRPKFERPRKKARTAENNFLVA</sequence>
<comment type="subcellular location">
    <subcellularLocation>
        <location evidence="1">Nucleus</location>
    </subcellularLocation>
</comment>
<evidence type="ECO:0000313" key="10">
    <source>
        <dbReference type="Proteomes" id="UP000694845"/>
    </source>
</evidence>
<feature type="region of interest" description="Disordered" evidence="8">
    <location>
        <begin position="418"/>
        <end position="437"/>
    </location>
</feature>
<evidence type="ECO:0000256" key="2">
    <source>
        <dbReference type="ARBA" id="ARBA00022723"/>
    </source>
</evidence>
<dbReference type="InterPro" id="IPR036236">
    <property type="entry name" value="Znf_C2H2_sf"/>
</dbReference>
<feature type="domain" description="C2H2-type" evidence="9">
    <location>
        <begin position="706"/>
        <end position="733"/>
    </location>
</feature>
<dbReference type="Pfam" id="PF00096">
    <property type="entry name" value="zf-C2H2"/>
    <property type="match status" value="5"/>
</dbReference>
<dbReference type="Gene3D" id="3.30.160.60">
    <property type="entry name" value="Classic Zinc Finger"/>
    <property type="match status" value="3"/>
</dbReference>
<dbReference type="InterPro" id="IPR013087">
    <property type="entry name" value="Znf_C2H2_type"/>
</dbReference>
<dbReference type="SUPFAM" id="SSF57667">
    <property type="entry name" value="beta-beta-alpha zinc fingers"/>
    <property type="match status" value="3"/>
</dbReference>
<protein>
    <submittedName>
        <fullName evidence="11">Zinc finger protein Xfin-like</fullName>
    </submittedName>
</protein>
<keyword evidence="6" id="KW-0539">Nucleus</keyword>
<name>A0A8B8A130_ACAPL</name>
<feature type="domain" description="C2H2-type" evidence="9">
    <location>
        <begin position="322"/>
        <end position="350"/>
    </location>
</feature>
<dbReference type="PANTHER" id="PTHR24379:SF121">
    <property type="entry name" value="C2H2-TYPE DOMAIN-CONTAINING PROTEIN"/>
    <property type="match status" value="1"/>
</dbReference>
<dbReference type="KEGG" id="aplc:110989465"/>
<evidence type="ECO:0000256" key="5">
    <source>
        <dbReference type="ARBA" id="ARBA00022833"/>
    </source>
</evidence>
<evidence type="ECO:0000256" key="3">
    <source>
        <dbReference type="ARBA" id="ARBA00022737"/>
    </source>
</evidence>
<keyword evidence="5" id="KW-0862">Zinc</keyword>
<dbReference type="GO" id="GO:0005634">
    <property type="term" value="C:nucleus"/>
    <property type="evidence" value="ECO:0007669"/>
    <property type="project" value="UniProtKB-SubCell"/>
</dbReference>
<feature type="domain" description="C2H2-type" evidence="9">
    <location>
        <begin position="538"/>
        <end position="566"/>
    </location>
</feature>
<organism evidence="10 11">
    <name type="scientific">Acanthaster planci</name>
    <name type="common">Crown-of-thorns starfish</name>
    <dbReference type="NCBI Taxonomy" id="133434"/>
    <lineage>
        <taxon>Eukaryota</taxon>
        <taxon>Metazoa</taxon>
        <taxon>Echinodermata</taxon>
        <taxon>Eleutherozoa</taxon>
        <taxon>Asterozoa</taxon>
        <taxon>Asteroidea</taxon>
        <taxon>Valvatacea</taxon>
        <taxon>Valvatida</taxon>
        <taxon>Acanthasteridae</taxon>
        <taxon>Acanthaster</taxon>
    </lineage>
</organism>
<feature type="domain" description="C2H2-type" evidence="9">
    <location>
        <begin position="611"/>
        <end position="638"/>
    </location>
</feature>
<evidence type="ECO:0000256" key="4">
    <source>
        <dbReference type="ARBA" id="ARBA00022771"/>
    </source>
</evidence>
<dbReference type="FunFam" id="3.30.160.60:FF:000145">
    <property type="entry name" value="Zinc finger protein 574"/>
    <property type="match status" value="1"/>
</dbReference>
<evidence type="ECO:0000256" key="1">
    <source>
        <dbReference type="ARBA" id="ARBA00004123"/>
    </source>
</evidence>
<evidence type="ECO:0000256" key="8">
    <source>
        <dbReference type="SAM" id="MobiDB-lite"/>
    </source>
</evidence>